<evidence type="ECO:0000259" key="2">
    <source>
        <dbReference type="Pfam" id="PF00881"/>
    </source>
</evidence>
<keyword evidence="4" id="KW-1185">Reference proteome</keyword>
<evidence type="ECO:0000313" key="3">
    <source>
        <dbReference type="EMBL" id="MFC4912909.1"/>
    </source>
</evidence>
<dbReference type="Pfam" id="PF00881">
    <property type="entry name" value="Nitroreductase"/>
    <property type="match status" value="1"/>
</dbReference>
<dbReference type="PANTHER" id="PTHR43745:SF2">
    <property type="entry name" value="NITROREDUCTASE MJ1384-RELATED"/>
    <property type="match status" value="1"/>
</dbReference>
<gene>
    <name evidence="3" type="ORF">ACFPCY_36810</name>
</gene>
<feature type="region of interest" description="Disordered" evidence="1">
    <location>
        <begin position="327"/>
        <end position="352"/>
    </location>
</feature>
<dbReference type="NCBIfam" id="TIGR03605">
    <property type="entry name" value="antibiot_sagB"/>
    <property type="match status" value="1"/>
</dbReference>
<dbReference type="SUPFAM" id="SSF55469">
    <property type="entry name" value="FMN-dependent nitroreductase-like"/>
    <property type="match status" value="1"/>
</dbReference>
<evidence type="ECO:0000256" key="1">
    <source>
        <dbReference type="SAM" id="MobiDB-lite"/>
    </source>
</evidence>
<dbReference type="Proteomes" id="UP001595872">
    <property type="component" value="Unassembled WGS sequence"/>
</dbReference>
<protein>
    <submittedName>
        <fullName evidence="3">SagB/ThcOx family dehydrogenase</fullName>
    </submittedName>
</protein>
<sequence length="352" mass="38033">MAHPYPDGAAVALHPCTAEVLTAFEDWSTLPQATAGLEHLTEQTVGEAVAVLRQHGLLLAEDTPEADRDAQIAHYWASWEPEAPFFHYATQDTVTAETCAEYQTRAQAGSGELPPIFTTYPDADRILLPRRPDPLDTPIGEVLYARRTHRQFARDPVDLPTLATLLATCFAPVDYIDADQFGAVIRRTSPAGGARQELDPYLAVVNVSGIPAGIYHYNSREHSLELLAEGFTADEAAYLCAGQDWAGGAAFLVILVAVIERLRIKYRMPRCYRVSLLNAGHLGQTFALTATALGLGPAQTGAFGDTAIAQRLGIDNTSQTPLYVLAAGHPHPRPDDDPPPAGLTAFRTTPLT</sequence>
<dbReference type="CDD" id="cd02142">
    <property type="entry name" value="McbC_SagB-like_oxidoreductase"/>
    <property type="match status" value="1"/>
</dbReference>
<dbReference type="EMBL" id="JBHSIT010000014">
    <property type="protein sequence ID" value="MFC4912909.1"/>
    <property type="molecule type" value="Genomic_DNA"/>
</dbReference>
<dbReference type="InterPro" id="IPR052544">
    <property type="entry name" value="Bacteriocin_Proc_Enz"/>
</dbReference>
<dbReference type="InterPro" id="IPR020051">
    <property type="entry name" value="SagB-type_dehydrogenase"/>
</dbReference>
<dbReference type="Gene3D" id="3.40.109.10">
    <property type="entry name" value="NADH Oxidase"/>
    <property type="match status" value="1"/>
</dbReference>
<accession>A0ABV9U9Q9</accession>
<feature type="domain" description="Nitroreductase" evidence="2">
    <location>
        <begin position="145"/>
        <end position="329"/>
    </location>
</feature>
<dbReference type="PANTHER" id="PTHR43745">
    <property type="entry name" value="NITROREDUCTASE MJ1384-RELATED"/>
    <property type="match status" value="1"/>
</dbReference>
<dbReference type="InterPro" id="IPR029479">
    <property type="entry name" value="Nitroreductase"/>
</dbReference>
<reference evidence="4" key="1">
    <citation type="journal article" date="2019" name="Int. J. Syst. Evol. Microbiol.">
        <title>The Global Catalogue of Microorganisms (GCM) 10K type strain sequencing project: providing services to taxonomists for standard genome sequencing and annotation.</title>
        <authorList>
            <consortium name="The Broad Institute Genomics Platform"/>
            <consortium name="The Broad Institute Genome Sequencing Center for Infectious Disease"/>
            <person name="Wu L."/>
            <person name="Ma J."/>
        </authorList>
    </citation>
    <scope>NUCLEOTIDE SEQUENCE [LARGE SCALE GENOMIC DNA]</scope>
    <source>
        <strain evidence="4">KLKA75</strain>
    </source>
</reference>
<dbReference type="RefSeq" id="WP_378263302.1">
    <property type="nucleotide sequence ID" value="NZ_JBHSIT010000014.1"/>
</dbReference>
<evidence type="ECO:0000313" key="4">
    <source>
        <dbReference type="Proteomes" id="UP001595872"/>
    </source>
</evidence>
<organism evidence="3 4">
    <name type="scientific">Actinomadura gamaensis</name>
    <dbReference type="NCBI Taxonomy" id="1763541"/>
    <lineage>
        <taxon>Bacteria</taxon>
        <taxon>Bacillati</taxon>
        <taxon>Actinomycetota</taxon>
        <taxon>Actinomycetes</taxon>
        <taxon>Streptosporangiales</taxon>
        <taxon>Thermomonosporaceae</taxon>
        <taxon>Actinomadura</taxon>
    </lineage>
</organism>
<comment type="caution">
    <text evidence="3">The sequence shown here is derived from an EMBL/GenBank/DDBJ whole genome shotgun (WGS) entry which is preliminary data.</text>
</comment>
<name>A0ABV9U9Q9_9ACTN</name>
<proteinExistence type="predicted"/>
<dbReference type="InterPro" id="IPR000415">
    <property type="entry name" value="Nitroreductase-like"/>
</dbReference>